<accession>A0AA88D6G2</accession>
<protein>
    <submittedName>
        <fullName evidence="2">Uncharacterized protein</fullName>
    </submittedName>
</protein>
<dbReference type="Proteomes" id="UP001187192">
    <property type="component" value="Unassembled WGS sequence"/>
</dbReference>
<gene>
    <name evidence="2" type="ORF">TIFTF001_016751</name>
</gene>
<dbReference type="AlphaFoldDB" id="A0AA88D6G2"/>
<evidence type="ECO:0000256" key="1">
    <source>
        <dbReference type="SAM" id="MobiDB-lite"/>
    </source>
</evidence>
<evidence type="ECO:0000313" key="2">
    <source>
        <dbReference type="EMBL" id="GMN47573.1"/>
    </source>
</evidence>
<feature type="compositionally biased region" description="Low complexity" evidence="1">
    <location>
        <begin position="225"/>
        <end position="234"/>
    </location>
</feature>
<dbReference type="EMBL" id="BTGU01000026">
    <property type="protein sequence ID" value="GMN47573.1"/>
    <property type="molecule type" value="Genomic_DNA"/>
</dbReference>
<reference evidence="2" key="1">
    <citation type="submission" date="2023-07" db="EMBL/GenBank/DDBJ databases">
        <title>draft genome sequence of fig (Ficus carica).</title>
        <authorList>
            <person name="Takahashi T."/>
            <person name="Nishimura K."/>
        </authorList>
    </citation>
    <scope>NUCLEOTIDE SEQUENCE</scope>
</reference>
<feature type="region of interest" description="Disordered" evidence="1">
    <location>
        <begin position="200"/>
        <end position="274"/>
    </location>
</feature>
<name>A0AA88D6G2_FICCA</name>
<feature type="compositionally biased region" description="Basic and acidic residues" evidence="1">
    <location>
        <begin position="240"/>
        <end position="249"/>
    </location>
</feature>
<sequence>MPKIFGTTPDVVAWSDRSCTVTLRRVTCKKGKHLEVMRRPVGSATGTPMLKRSPRARAFGWPGWVDPLVFPTGRQASGAQALQPQSEQATEVGDVIGTIAGHASDVRRWIECCDRVSPPAQAEFRMRGVACPGQQHHLRILTNLGVRTLFGPDRMLSRTVRLVHADEDLLRVTEIYQELSRTADQVCLAAETEKVNTLPSSITMSDHLSDSENDNLSGDADITGSSSSIVSSSSDTTGEMAKRGARTPDHLSGILDIPSSDKPATPSNQAQKGAARLEQILQMSKATRPDQEFIEELNGATQVQPAPLVNLTADGDTAS</sequence>
<organism evidence="2 3">
    <name type="scientific">Ficus carica</name>
    <name type="common">Common fig</name>
    <dbReference type="NCBI Taxonomy" id="3494"/>
    <lineage>
        <taxon>Eukaryota</taxon>
        <taxon>Viridiplantae</taxon>
        <taxon>Streptophyta</taxon>
        <taxon>Embryophyta</taxon>
        <taxon>Tracheophyta</taxon>
        <taxon>Spermatophyta</taxon>
        <taxon>Magnoliopsida</taxon>
        <taxon>eudicotyledons</taxon>
        <taxon>Gunneridae</taxon>
        <taxon>Pentapetalae</taxon>
        <taxon>rosids</taxon>
        <taxon>fabids</taxon>
        <taxon>Rosales</taxon>
        <taxon>Moraceae</taxon>
        <taxon>Ficeae</taxon>
        <taxon>Ficus</taxon>
    </lineage>
</organism>
<proteinExistence type="predicted"/>
<comment type="caution">
    <text evidence="2">The sequence shown here is derived from an EMBL/GenBank/DDBJ whole genome shotgun (WGS) entry which is preliminary data.</text>
</comment>
<evidence type="ECO:0000313" key="3">
    <source>
        <dbReference type="Proteomes" id="UP001187192"/>
    </source>
</evidence>
<keyword evidence="3" id="KW-1185">Reference proteome</keyword>